<evidence type="ECO:0000313" key="1">
    <source>
        <dbReference type="EMBL" id="TCU13704.1"/>
    </source>
</evidence>
<protein>
    <submittedName>
        <fullName evidence="1">Uncharacterized protein</fullName>
    </submittedName>
</protein>
<dbReference type="AlphaFoldDB" id="A0A4R3Q035"/>
<dbReference type="Proteomes" id="UP000294576">
    <property type="component" value="Unassembled WGS sequence"/>
</dbReference>
<comment type="caution">
    <text evidence="1">The sequence shown here is derived from an EMBL/GenBank/DDBJ whole genome shotgun (WGS) entry which is preliminary data.</text>
</comment>
<dbReference type="RefSeq" id="WP_132565227.1">
    <property type="nucleotide sequence ID" value="NZ_SMBH01000011.1"/>
</dbReference>
<reference evidence="1 2" key="1">
    <citation type="submission" date="2019-03" db="EMBL/GenBank/DDBJ databases">
        <title>Genomic Encyclopedia of Type Strains, Phase IV (KMG-V): Genome sequencing to study the core and pangenomes of soil and plant-associated prokaryotes.</title>
        <authorList>
            <person name="Whitman W."/>
        </authorList>
    </citation>
    <scope>NUCLEOTIDE SEQUENCE [LARGE SCALE GENOMIC DNA]</scope>
    <source>
        <strain evidence="1 2">Hc14</strain>
    </source>
</reference>
<organism evidence="1 2">
    <name type="scientific">Rhizobium sullae</name>
    <name type="common">Rhizobium hedysari</name>
    <dbReference type="NCBI Taxonomy" id="50338"/>
    <lineage>
        <taxon>Bacteria</taxon>
        <taxon>Pseudomonadati</taxon>
        <taxon>Pseudomonadota</taxon>
        <taxon>Alphaproteobacteria</taxon>
        <taxon>Hyphomicrobiales</taxon>
        <taxon>Rhizobiaceae</taxon>
        <taxon>Rhizobium/Agrobacterium group</taxon>
        <taxon>Rhizobium</taxon>
    </lineage>
</organism>
<proteinExistence type="predicted"/>
<dbReference type="EMBL" id="SMBH01000011">
    <property type="protein sequence ID" value="TCU13704.1"/>
    <property type="molecule type" value="Genomic_DNA"/>
</dbReference>
<accession>A0A4R3Q035</accession>
<evidence type="ECO:0000313" key="2">
    <source>
        <dbReference type="Proteomes" id="UP000294576"/>
    </source>
</evidence>
<name>A0A4R3Q035_RHISU</name>
<sequence length="102" mass="11183">MKMIYGFIGTGTITATMVEGMLSSALPSAYIYQIYSCIRSQAGRNDPLADKAEGILLHPAIDRQVDEAVTIQGHRIRFVTVDLAADASVFQKRLREIVTVPV</sequence>
<gene>
    <name evidence="1" type="ORF">EV132_111137</name>
</gene>